<organism evidence="3 4">
    <name type="scientific">Alicyclobacillus macrosporangiidus</name>
    <dbReference type="NCBI Taxonomy" id="392015"/>
    <lineage>
        <taxon>Bacteria</taxon>
        <taxon>Bacillati</taxon>
        <taxon>Bacillota</taxon>
        <taxon>Bacilli</taxon>
        <taxon>Bacillales</taxon>
        <taxon>Alicyclobacillaceae</taxon>
        <taxon>Alicyclobacillus</taxon>
    </lineage>
</organism>
<feature type="domain" description="VapC50 C-terminal" evidence="2">
    <location>
        <begin position="133"/>
        <end position="183"/>
    </location>
</feature>
<protein>
    <submittedName>
        <fullName evidence="3">PIN domain-containing protein</fullName>
    </submittedName>
</protein>
<dbReference type="InterPro" id="IPR029060">
    <property type="entry name" value="PIN-like_dom_sf"/>
</dbReference>
<gene>
    <name evidence="3" type="ORF">SAMN05421543_12336</name>
</gene>
<dbReference type="Pfam" id="PF13470">
    <property type="entry name" value="PIN_3"/>
    <property type="match status" value="1"/>
</dbReference>
<dbReference type="RefSeq" id="WP_074955579.1">
    <property type="nucleotide sequence ID" value="NZ_FPBV01000023.1"/>
</dbReference>
<sequence>MAFVAFLDACVLYPAALRDVILSIAEAGICQIRWSPDVLDEMERNVGNRAKAKSLKAARAGAKYVRSEMENAFPDAMVPRKMYEMLIPTMPNEEKDRHVLAAAIVARADVLVTANLKDFRFDPEFATIDVQHPDKFLCHQLELSPDAFFATLEDLASQRHEPMNTVEGILNSLVKTVPEFSRKALEMYEGHSQSD</sequence>
<dbReference type="Pfam" id="PF26343">
    <property type="entry name" value="VapC50_C"/>
    <property type="match status" value="1"/>
</dbReference>
<evidence type="ECO:0000313" key="4">
    <source>
        <dbReference type="Proteomes" id="UP000183508"/>
    </source>
</evidence>
<evidence type="ECO:0000259" key="2">
    <source>
        <dbReference type="Pfam" id="PF26343"/>
    </source>
</evidence>
<feature type="domain" description="PIN" evidence="1">
    <location>
        <begin position="6"/>
        <end position="116"/>
    </location>
</feature>
<keyword evidence="4" id="KW-1185">Reference proteome</keyword>
<dbReference type="SUPFAM" id="SSF88723">
    <property type="entry name" value="PIN domain-like"/>
    <property type="match status" value="1"/>
</dbReference>
<evidence type="ECO:0000259" key="1">
    <source>
        <dbReference type="Pfam" id="PF13470"/>
    </source>
</evidence>
<reference evidence="4" key="1">
    <citation type="submission" date="2016-10" db="EMBL/GenBank/DDBJ databases">
        <authorList>
            <person name="Varghese N."/>
        </authorList>
    </citation>
    <scope>NUCLEOTIDE SEQUENCE [LARGE SCALE GENOMIC DNA]</scope>
    <source>
        <strain evidence="4">DSM 17980</strain>
    </source>
</reference>
<dbReference type="AlphaFoldDB" id="A0A1I7L1Z4"/>
<dbReference type="STRING" id="392015.SAMN05421543_12336"/>
<dbReference type="EMBL" id="FPBV01000023">
    <property type="protein sequence ID" value="SFV03779.1"/>
    <property type="molecule type" value="Genomic_DNA"/>
</dbReference>
<dbReference type="Proteomes" id="UP000183508">
    <property type="component" value="Unassembled WGS sequence"/>
</dbReference>
<dbReference type="InterPro" id="IPR002716">
    <property type="entry name" value="PIN_dom"/>
</dbReference>
<name>A0A1I7L1Z4_9BACL</name>
<dbReference type="InterPro" id="IPR058652">
    <property type="entry name" value="VapC50_C"/>
</dbReference>
<proteinExistence type="predicted"/>
<dbReference type="OrthoDB" id="271187at2"/>
<evidence type="ECO:0000313" key="3">
    <source>
        <dbReference type="EMBL" id="SFV03779.1"/>
    </source>
</evidence>
<accession>A0A1I7L1Z4</accession>